<feature type="transmembrane region" description="Helical" evidence="9">
    <location>
        <begin position="75"/>
        <end position="96"/>
    </location>
</feature>
<evidence type="ECO:0000256" key="1">
    <source>
        <dbReference type="ARBA" id="ARBA00004651"/>
    </source>
</evidence>
<protein>
    <recommendedName>
        <fullName evidence="8">Permease IIC component</fullName>
    </recommendedName>
</protein>
<organism evidence="11 12">
    <name type="scientific">Lysinibacillus fusiformis</name>
    <dbReference type="NCBI Taxonomy" id="28031"/>
    <lineage>
        <taxon>Bacteria</taxon>
        <taxon>Bacillati</taxon>
        <taxon>Bacillota</taxon>
        <taxon>Bacilli</taxon>
        <taxon>Bacillales</taxon>
        <taxon>Bacillaceae</taxon>
        <taxon>Lysinibacillus</taxon>
    </lineage>
</organism>
<evidence type="ECO:0000256" key="7">
    <source>
        <dbReference type="ARBA" id="ARBA00023136"/>
    </source>
</evidence>
<dbReference type="NCBIfam" id="TIGR00410">
    <property type="entry name" value="lacE"/>
    <property type="match status" value="1"/>
</dbReference>
<dbReference type="GO" id="GO:0005886">
    <property type="term" value="C:plasma membrane"/>
    <property type="evidence" value="ECO:0007669"/>
    <property type="project" value="UniProtKB-SubCell"/>
</dbReference>
<keyword evidence="7 8" id="KW-0472">Membrane</keyword>
<evidence type="ECO:0000259" key="10">
    <source>
        <dbReference type="PROSITE" id="PS51105"/>
    </source>
</evidence>
<dbReference type="Proteomes" id="UP000094784">
    <property type="component" value="Unassembled WGS sequence"/>
</dbReference>
<evidence type="ECO:0000313" key="11">
    <source>
        <dbReference type="EMBL" id="ODV57193.1"/>
    </source>
</evidence>
<keyword evidence="5 9" id="KW-0812">Transmembrane</keyword>
<comment type="caution">
    <text evidence="11">The sequence shown here is derived from an EMBL/GenBank/DDBJ whole genome shotgun (WGS) entry which is preliminary data.</text>
</comment>
<feature type="transmembrane region" description="Helical" evidence="9">
    <location>
        <begin position="31"/>
        <end position="55"/>
    </location>
</feature>
<feature type="transmembrane region" description="Helical" evidence="9">
    <location>
        <begin position="103"/>
        <end position="121"/>
    </location>
</feature>
<feature type="transmembrane region" description="Helical" evidence="9">
    <location>
        <begin position="282"/>
        <end position="303"/>
    </location>
</feature>
<evidence type="ECO:0000256" key="8">
    <source>
        <dbReference type="PIRNR" id="PIRNR006351"/>
    </source>
</evidence>
<feature type="transmembrane region" description="Helical" evidence="9">
    <location>
        <begin position="324"/>
        <end position="346"/>
    </location>
</feature>
<comment type="subcellular location">
    <subcellularLocation>
        <location evidence="1">Cell membrane</location>
        <topology evidence="1">Multi-pass membrane protein</topology>
    </subcellularLocation>
</comment>
<keyword evidence="3 8" id="KW-1003">Cell membrane</keyword>
<reference evidence="11 12" key="1">
    <citation type="submission" date="2016-09" db="EMBL/GenBank/DDBJ databases">
        <title>Draft genome sequence of the soil isolate, Lysinibacillus fusiformis M5, a potential hypoxanthine producer.</title>
        <authorList>
            <person name="Gallegos-Monterrosa R."/>
            <person name="Maroti G."/>
            <person name="Balint B."/>
            <person name="Kovacs A.T."/>
        </authorList>
    </citation>
    <scope>NUCLEOTIDE SEQUENCE [LARGE SCALE GENOMIC DNA]</scope>
    <source>
        <strain evidence="11 12">M5</strain>
    </source>
</reference>
<feature type="transmembrane region" description="Helical" evidence="9">
    <location>
        <begin position="222"/>
        <end position="246"/>
    </location>
</feature>
<sequence length="444" mass="47602">MRMFRFLEEKFVPVAAKVGNQRHLVAIRDGFITIMPLTIVGSLAVLINNLPIKFYQNALDAIWKHETWTQFGGNVWGATFGIISLLLAFSVAYHLTKSYDKDALSGGVIGLAGYMTFGTFGEGGLTGLTTGTGGIFVALITALISAELFSRLSGNSKLLIKMPAGVPSAVSKSFAALLPAIITIGLFALVRTIISAGFDVPDIIGSFYSSIQEPFMGLTNTWVAGLILAFIPTFLWSFGIHGANIIEPFMQSINLQAIDANVAAISAGKVAPYIINKPFFDAFINMGGSGTTIALIIAIFIIARKNKQYNTVGKLSAAPGLFNINEPLLFGLPIVLNPVLFVPFILTPMVNVTIAFFATKWGFVPAATIAVPWTTPPIINGFLVTQSWRGAVLSIVLIVVAICIYLPFLSMANRMAKQNEQKAALAAQSEQSTVAQSEGQKVEV</sequence>
<evidence type="ECO:0000256" key="2">
    <source>
        <dbReference type="ARBA" id="ARBA00022448"/>
    </source>
</evidence>
<evidence type="ECO:0000256" key="4">
    <source>
        <dbReference type="ARBA" id="ARBA00022597"/>
    </source>
</evidence>
<dbReference type="InterPro" id="IPR004796">
    <property type="entry name" value="PTS_IIC_cello"/>
</dbReference>
<dbReference type="PANTHER" id="PTHR33989">
    <property type="match status" value="1"/>
</dbReference>
<gene>
    <name evidence="11" type="ORF">BG258_15400</name>
</gene>
<dbReference type="InterPro" id="IPR051088">
    <property type="entry name" value="PTS_Sugar-EIIC/EIIB"/>
</dbReference>
<dbReference type="Pfam" id="PF02378">
    <property type="entry name" value="PTS_EIIC"/>
    <property type="match status" value="1"/>
</dbReference>
<name>A0A1E4R9Q1_9BACI</name>
<dbReference type="GO" id="GO:0008982">
    <property type="term" value="F:protein-N(PI)-phosphohistidine-sugar phosphotransferase activity"/>
    <property type="evidence" value="ECO:0007669"/>
    <property type="project" value="UniProtKB-UniRule"/>
</dbReference>
<keyword evidence="6 9" id="KW-1133">Transmembrane helix</keyword>
<keyword evidence="4 8" id="KW-0762">Sugar transport</keyword>
<dbReference type="InterPro" id="IPR003352">
    <property type="entry name" value="PTS_EIIC"/>
</dbReference>
<feature type="transmembrane region" description="Helical" evidence="9">
    <location>
        <begin position="174"/>
        <end position="194"/>
    </location>
</feature>
<dbReference type="GO" id="GO:1902815">
    <property type="term" value="P:N,N'-diacetylchitobiose import"/>
    <property type="evidence" value="ECO:0007669"/>
    <property type="project" value="TreeGrafter"/>
</dbReference>
<dbReference type="PANTHER" id="PTHR33989:SF4">
    <property type="entry name" value="PTS SYSTEM N,N'-DIACETYLCHITOBIOSE-SPECIFIC EIIC COMPONENT"/>
    <property type="match status" value="1"/>
</dbReference>
<feature type="transmembrane region" description="Helical" evidence="9">
    <location>
        <begin position="391"/>
        <end position="412"/>
    </location>
</feature>
<dbReference type="EMBL" id="MECQ01000001">
    <property type="protein sequence ID" value="ODV57193.1"/>
    <property type="molecule type" value="Genomic_DNA"/>
</dbReference>
<dbReference type="InterPro" id="IPR004501">
    <property type="entry name" value="PTS_EIIC_3"/>
</dbReference>
<proteinExistence type="predicted"/>
<dbReference type="PIRSF" id="PIRSF006351">
    <property type="entry name" value="PTS_EIIC-Cellobiose"/>
    <property type="match status" value="1"/>
</dbReference>
<dbReference type="AlphaFoldDB" id="A0A1E4R9Q1"/>
<evidence type="ECO:0000256" key="5">
    <source>
        <dbReference type="ARBA" id="ARBA00022692"/>
    </source>
</evidence>
<evidence type="ECO:0000256" key="6">
    <source>
        <dbReference type="ARBA" id="ARBA00022989"/>
    </source>
</evidence>
<evidence type="ECO:0000256" key="9">
    <source>
        <dbReference type="SAM" id="Phobius"/>
    </source>
</evidence>
<comment type="function">
    <text evidence="8">The phosphoenolpyruvate-dependent sugar phosphotransferase system (PTS), a major carbohydrate active -transport system, catalyzes the phosphorylation of incoming sugar substrates concomitant with their translocation across the cell membrane.</text>
</comment>
<dbReference type="PROSITE" id="PS51105">
    <property type="entry name" value="PTS_EIIC_TYPE_3"/>
    <property type="match status" value="1"/>
</dbReference>
<feature type="domain" description="PTS EIIC type-3" evidence="10">
    <location>
        <begin position="7"/>
        <end position="408"/>
    </location>
</feature>
<feature type="transmembrane region" description="Helical" evidence="9">
    <location>
        <begin position="133"/>
        <end position="153"/>
    </location>
</feature>
<accession>A0A1E4R9Q1</accession>
<evidence type="ECO:0000256" key="3">
    <source>
        <dbReference type="ARBA" id="ARBA00022475"/>
    </source>
</evidence>
<evidence type="ECO:0000313" key="12">
    <source>
        <dbReference type="Proteomes" id="UP000094784"/>
    </source>
</evidence>
<keyword evidence="2 8" id="KW-0813">Transport</keyword>
<dbReference type="GO" id="GO:0009401">
    <property type="term" value="P:phosphoenolpyruvate-dependent sugar phosphotransferase system"/>
    <property type="evidence" value="ECO:0007669"/>
    <property type="project" value="InterPro"/>
</dbReference>